<feature type="transmembrane region" description="Helical" evidence="7">
    <location>
        <begin position="7"/>
        <end position="27"/>
    </location>
</feature>
<dbReference type="CDD" id="cd08010">
    <property type="entry name" value="MltG_like"/>
    <property type="match status" value="1"/>
</dbReference>
<comment type="catalytic activity">
    <reaction evidence="7">
        <text>a peptidoglycan chain = a peptidoglycan chain with N-acetyl-1,6-anhydromuramyl-[peptide] at the reducing end + a peptidoglycan chain with N-acetylglucosamine at the non-reducing end.</text>
        <dbReference type="EC" id="4.2.2.29"/>
    </reaction>
</comment>
<dbReference type="Gene3D" id="3.30.160.60">
    <property type="entry name" value="Classic Zinc Finger"/>
    <property type="match status" value="1"/>
</dbReference>
<reference evidence="8 9" key="1">
    <citation type="journal article" date="2016" name="Nat. Commun.">
        <title>Thousands of microbial genomes shed light on interconnected biogeochemical processes in an aquifer system.</title>
        <authorList>
            <person name="Anantharaman K."/>
            <person name="Brown C.T."/>
            <person name="Hug L.A."/>
            <person name="Sharon I."/>
            <person name="Castelle C.J."/>
            <person name="Probst A.J."/>
            <person name="Thomas B.C."/>
            <person name="Singh A."/>
            <person name="Wilkins M.J."/>
            <person name="Karaoz U."/>
            <person name="Brodie E.L."/>
            <person name="Williams K.H."/>
            <person name="Hubbard S.S."/>
            <person name="Banfield J.F."/>
        </authorList>
    </citation>
    <scope>NUCLEOTIDE SEQUENCE [LARGE SCALE GENOMIC DNA]</scope>
</reference>
<dbReference type="GO" id="GO:0008932">
    <property type="term" value="F:lytic endotransglycosylase activity"/>
    <property type="evidence" value="ECO:0007669"/>
    <property type="project" value="UniProtKB-UniRule"/>
</dbReference>
<sequence>MNKIMKYFIIFIVGVILISGFLIYQGIYLPVDSNSEETITFLVKKGEGAKEIALNLKDQGLIRYSSFFRAYSLIYNQADKLKAGEYELSFSMNIPQIIDKLASEDRIKKIITIIEGWKLEDIEKYLKGQGIDMEESLASDLEGYLFPDTYEILPEDGFEEIIKMMTDNFEKKLTSELRQEIDFSGKTIPQIIIVASLIEKEVRTLEDKKIVSGILWKRLEAAMPLQIDATITYITGKKSAEILKEELEIDSLYNTYKYKGLPPGPICNPGLDSILAAIYPQESEYWFYLSTLTGETIFSRTLKEHNEAKAKYL</sequence>
<organism evidence="8 9">
    <name type="scientific">Candidatus Nealsonbacteria bacterium RBG_13_37_56</name>
    <dbReference type="NCBI Taxonomy" id="1801661"/>
    <lineage>
        <taxon>Bacteria</taxon>
        <taxon>Candidatus Nealsoniibacteriota</taxon>
    </lineage>
</organism>
<evidence type="ECO:0000256" key="2">
    <source>
        <dbReference type="ARBA" id="ARBA00022692"/>
    </source>
</evidence>
<accession>A0A1G2DXT2</accession>
<dbReference type="HAMAP" id="MF_02065">
    <property type="entry name" value="MltG"/>
    <property type="match status" value="1"/>
</dbReference>
<dbReference type="EC" id="4.2.2.29" evidence="7"/>
<dbReference type="Pfam" id="PF02618">
    <property type="entry name" value="YceG"/>
    <property type="match status" value="1"/>
</dbReference>
<proteinExistence type="inferred from homology"/>
<comment type="subcellular location">
    <subcellularLocation>
        <location evidence="7">Cell membrane</location>
        <topology evidence="7">Single-pass membrane protein</topology>
    </subcellularLocation>
</comment>
<comment type="similarity">
    <text evidence="7">Belongs to the transglycosylase MltG family.</text>
</comment>
<evidence type="ECO:0000256" key="5">
    <source>
        <dbReference type="ARBA" id="ARBA00023239"/>
    </source>
</evidence>
<evidence type="ECO:0000313" key="8">
    <source>
        <dbReference type="EMBL" id="OGZ18386.1"/>
    </source>
</evidence>
<evidence type="ECO:0000313" key="9">
    <source>
        <dbReference type="Proteomes" id="UP000178893"/>
    </source>
</evidence>
<dbReference type="Proteomes" id="UP000178893">
    <property type="component" value="Unassembled WGS sequence"/>
</dbReference>
<dbReference type="GO" id="GO:0071555">
    <property type="term" value="P:cell wall organization"/>
    <property type="evidence" value="ECO:0007669"/>
    <property type="project" value="UniProtKB-KW"/>
</dbReference>
<keyword evidence="1 7" id="KW-1003">Cell membrane</keyword>
<evidence type="ECO:0000256" key="6">
    <source>
        <dbReference type="ARBA" id="ARBA00023316"/>
    </source>
</evidence>
<dbReference type="NCBIfam" id="TIGR00247">
    <property type="entry name" value="endolytic transglycosylase MltG"/>
    <property type="match status" value="1"/>
</dbReference>
<evidence type="ECO:0000256" key="1">
    <source>
        <dbReference type="ARBA" id="ARBA00022475"/>
    </source>
</evidence>
<dbReference type="PANTHER" id="PTHR30518:SF2">
    <property type="entry name" value="ENDOLYTIC MUREIN TRANSGLYCOSYLASE"/>
    <property type="match status" value="1"/>
</dbReference>
<comment type="function">
    <text evidence="7">Functions as a peptidoglycan terminase that cleaves nascent peptidoglycan strands endolytically to terminate their elongation.</text>
</comment>
<keyword evidence="4 7" id="KW-0472">Membrane</keyword>
<dbReference type="GO" id="GO:0005886">
    <property type="term" value="C:plasma membrane"/>
    <property type="evidence" value="ECO:0007669"/>
    <property type="project" value="UniProtKB-SubCell"/>
</dbReference>
<keyword evidence="2 7" id="KW-0812">Transmembrane</keyword>
<dbReference type="Gene3D" id="3.30.1490.480">
    <property type="entry name" value="Endolytic murein transglycosylase"/>
    <property type="match status" value="1"/>
</dbReference>
<dbReference type="AlphaFoldDB" id="A0A1G2DXT2"/>
<keyword evidence="3 7" id="KW-1133">Transmembrane helix</keyword>
<dbReference type="EMBL" id="MHLW01000003">
    <property type="protein sequence ID" value="OGZ18386.1"/>
    <property type="molecule type" value="Genomic_DNA"/>
</dbReference>
<dbReference type="InterPro" id="IPR003770">
    <property type="entry name" value="MLTG-like"/>
</dbReference>
<gene>
    <name evidence="7" type="primary">mltG</name>
    <name evidence="8" type="ORF">A2V72_02075</name>
</gene>
<name>A0A1G2DXT2_9BACT</name>
<comment type="caution">
    <text evidence="8">The sequence shown here is derived from an EMBL/GenBank/DDBJ whole genome shotgun (WGS) entry which is preliminary data.</text>
</comment>
<protein>
    <recommendedName>
        <fullName evidence="7">Endolytic murein transglycosylase</fullName>
        <ecNumber evidence="7">4.2.2.29</ecNumber>
    </recommendedName>
    <alternativeName>
        <fullName evidence="7">Peptidoglycan lytic transglycosylase</fullName>
    </alternativeName>
    <alternativeName>
        <fullName evidence="7">Peptidoglycan polymerization terminase</fullName>
    </alternativeName>
</protein>
<evidence type="ECO:0000256" key="3">
    <source>
        <dbReference type="ARBA" id="ARBA00022989"/>
    </source>
</evidence>
<feature type="site" description="Important for catalytic activity" evidence="7">
    <location>
        <position position="201"/>
    </location>
</feature>
<dbReference type="PANTHER" id="PTHR30518">
    <property type="entry name" value="ENDOLYTIC MUREIN TRANSGLYCOSYLASE"/>
    <property type="match status" value="1"/>
</dbReference>
<keyword evidence="6 7" id="KW-0961">Cell wall biogenesis/degradation</keyword>
<evidence type="ECO:0000256" key="4">
    <source>
        <dbReference type="ARBA" id="ARBA00023136"/>
    </source>
</evidence>
<dbReference type="GO" id="GO:0009252">
    <property type="term" value="P:peptidoglycan biosynthetic process"/>
    <property type="evidence" value="ECO:0007669"/>
    <property type="project" value="UniProtKB-UniRule"/>
</dbReference>
<evidence type="ECO:0000256" key="7">
    <source>
        <dbReference type="HAMAP-Rule" id="MF_02065"/>
    </source>
</evidence>
<keyword evidence="5 7" id="KW-0456">Lyase</keyword>